<evidence type="ECO:0000313" key="2">
    <source>
        <dbReference type="EMBL" id="SPC86626.1"/>
    </source>
</evidence>
<dbReference type="InterPro" id="IPR026960">
    <property type="entry name" value="RVT-Znf"/>
</dbReference>
<evidence type="ECO:0000259" key="1">
    <source>
        <dbReference type="Pfam" id="PF13966"/>
    </source>
</evidence>
<dbReference type="PANTHER" id="PTHR33116">
    <property type="entry name" value="REVERSE TRANSCRIPTASE ZINC-BINDING DOMAIN-CONTAINING PROTEIN-RELATED-RELATED"/>
    <property type="match status" value="1"/>
</dbReference>
<dbReference type="AlphaFoldDB" id="A0A2N9F6S6"/>
<name>A0A2N9F6S6_FAGSY</name>
<sequence length="654" mass="73948">MHVSCDFGFYKLIIMPPSRPNDSSSLVALISGLTPLHQTTLLKSDQHKESSFLTGLGRGSYSLSPFGTGMGMVMVPELMVSGGMESWDELEMLGDMAWAPPVADMQSASVSDFIGPKDELSSVIQVLGWQTAQQSVPLFKGFVKCDLPELAAHSGLHQLGHNKYGISYPIECQKRVNDGDGQIEIGDGLVNFYHLFFDDEVKCPLLDGLSFSSIDEANRFVLNRPFSEEEVARVVHGMAGDKAPGPNSFSMAFFQRCWDIVKNDVMAVLHDFHAHGHFEKIQEVSSTALGVFVKVIRCPPLLFLLVMEALSRMLAKAVERGFISGLKVNLCKSELVPVGHVPNVTELATSRLETLQRDFLWGDMGDEHKFHLVNWQQVVDSKYGSQWGGWCSNRVREPYGLFRIARVPEAAVANHIRYIGCTRHWDIAFCRPVQDWELEVVASFMELLYSGSIRRGNLDSLCWRPARRKSFQVRSYYSTLIQPTRNSFPWRSVWKSKVPTRVAFFSWTAALDRILTIDNLRKRQVLVIDWYCMCKSNGESVNHLLLHCPIAQKLWNLIFTLFGTSWVMPRGVEDLFACWTGTMGNSESGAIWKAVPHCLMWCLWRKRNSRTFSGEEHSVPALKYSFLQTLYEWQKASNLISSYSVTDKLDSCSF</sequence>
<dbReference type="PANTHER" id="PTHR33116:SF75">
    <property type="entry name" value="RIBONUCLEASE H PROTEIN"/>
    <property type="match status" value="1"/>
</dbReference>
<gene>
    <name evidence="2" type="ORF">FSB_LOCUS14508</name>
</gene>
<organism evidence="2">
    <name type="scientific">Fagus sylvatica</name>
    <name type="common">Beechnut</name>
    <dbReference type="NCBI Taxonomy" id="28930"/>
    <lineage>
        <taxon>Eukaryota</taxon>
        <taxon>Viridiplantae</taxon>
        <taxon>Streptophyta</taxon>
        <taxon>Embryophyta</taxon>
        <taxon>Tracheophyta</taxon>
        <taxon>Spermatophyta</taxon>
        <taxon>Magnoliopsida</taxon>
        <taxon>eudicotyledons</taxon>
        <taxon>Gunneridae</taxon>
        <taxon>Pentapetalae</taxon>
        <taxon>rosids</taxon>
        <taxon>fabids</taxon>
        <taxon>Fagales</taxon>
        <taxon>Fagaceae</taxon>
        <taxon>Fagus</taxon>
    </lineage>
</organism>
<dbReference type="EMBL" id="OIVN01000867">
    <property type="protein sequence ID" value="SPC86626.1"/>
    <property type="molecule type" value="Genomic_DNA"/>
</dbReference>
<protein>
    <recommendedName>
        <fullName evidence="1">Reverse transcriptase zinc-binding domain-containing protein</fullName>
    </recommendedName>
</protein>
<accession>A0A2N9F6S6</accession>
<proteinExistence type="predicted"/>
<dbReference type="Pfam" id="PF13966">
    <property type="entry name" value="zf-RVT"/>
    <property type="match status" value="1"/>
</dbReference>
<reference evidence="2" key="1">
    <citation type="submission" date="2018-02" db="EMBL/GenBank/DDBJ databases">
        <authorList>
            <person name="Cohen D.B."/>
            <person name="Kent A.D."/>
        </authorList>
    </citation>
    <scope>NUCLEOTIDE SEQUENCE</scope>
</reference>
<feature type="domain" description="Reverse transcriptase zinc-binding" evidence="1">
    <location>
        <begin position="471"/>
        <end position="555"/>
    </location>
</feature>